<protein>
    <recommendedName>
        <fullName evidence="1">ISXO2-like transposase domain-containing protein</fullName>
    </recommendedName>
</protein>
<dbReference type="Proteomes" id="UP000053881">
    <property type="component" value="Unassembled WGS sequence"/>
</dbReference>
<dbReference type="AlphaFoldDB" id="A0A0Q9Y5U1"/>
<dbReference type="Pfam" id="PF12762">
    <property type="entry name" value="DDE_Tnp_IS1595"/>
    <property type="match status" value="1"/>
</dbReference>
<proteinExistence type="predicted"/>
<dbReference type="EMBL" id="LGPB01000128">
    <property type="protein sequence ID" value="KRG11335.1"/>
    <property type="molecule type" value="Genomic_DNA"/>
</dbReference>
<sequence>MIGEYIHPSALLCTDTATNYKKFAKLKGLQHETINERQKQRVKKGIYHIQHVNNFHNRLKTWMERFQGVATKYLDNYLYWFRWLELGKKIAFDERVNQMLISTCQKSNKITVNQLRGIV</sequence>
<evidence type="ECO:0000313" key="2">
    <source>
        <dbReference type="EMBL" id="KRG11335.1"/>
    </source>
</evidence>
<reference evidence="2 3" key="1">
    <citation type="submission" date="2015-06" db="EMBL/GenBank/DDBJ databases">
        <title>Genome sequencing project of Bacillus galactosidilyticus PL133.</title>
        <authorList>
            <person name="Gaiero J."/>
            <person name="Nicol R."/>
            <person name="Habash M."/>
        </authorList>
    </citation>
    <scope>NUCLEOTIDE SEQUENCE [LARGE SCALE GENOMIC DNA]</scope>
    <source>
        <strain evidence="2 3">PL133</strain>
    </source>
</reference>
<feature type="domain" description="ISXO2-like transposase" evidence="1">
    <location>
        <begin position="1"/>
        <end position="86"/>
    </location>
</feature>
<gene>
    <name evidence="2" type="ORF">ACA29_18555</name>
</gene>
<accession>A0A0Q9Y5U1</accession>
<comment type="caution">
    <text evidence="2">The sequence shown here is derived from an EMBL/GenBank/DDBJ whole genome shotgun (WGS) entry which is preliminary data.</text>
</comment>
<evidence type="ECO:0000259" key="1">
    <source>
        <dbReference type="SMART" id="SM01126"/>
    </source>
</evidence>
<dbReference type="SMART" id="SM01126">
    <property type="entry name" value="DDE_Tnp_IS1595"/>
    <property type="match status" value="1"/>
</dbReference>
<name>A0A0Q9Y5U1_9BACI</name>
<evidence type="ECO:0000313" key="3">
    <source>
        <dbReference type="Proteomes" id="UP000053881"/>
    </source>
</evidence>
<dbReference type="PATRIC" id="fig|217031.4.peg.6286"/>
<organism evidence="2 3">
    <name type="scientific">Lederbergia galactosidilytica</name>
    <dbReference type="NCBI Taxonomy" id="217031"/>
    <lineage>
        <taxon>Bacteria</taxon>
        <taxon>Bacillati</taxon>
        <taxon>Bacillota</taxon>
        <taxon>Bacilli</taxon>
        <taxon>Bacillales</taxon>
        <taxon>Bacillaceae</taxon>
        <taxon>Lederbergia</taxon>
    </lineage>
</organism>
<dbReference type="InterPro" id="IPR024445">
    <property type="entry name" value="Tnp_ISXO2-like"/>
</dbReference>
<dbReference type="NCBIfam" id="NF033547">
    <property type="entry name" value="transpos_IS1595"/>
    <property type="match status" value="1"/>
</dbReference>